<organism evidence="3 4">
    <name type="scientific">Setaria viridis</name>
    <name type="common">Green bristlegrass</name>
    <name type="synonym">Setaria italica subsp. viridis</name>
    <dbReference type="NCBI Taxonomy" id="4556"/>
    <lineage>
        <taxon>Eukaryota</taxon>
        <taxon>Viridiplantae</taxon>
        <taxon>Streptophyta</taxon>
        <taxon>Embryophyta</taxon>
        <taxon>Tracheophyta</taxon>
        <taxon>Spermatophyta</taxon>
        <taxon>Magnoliopsida</taxon>
        <taxon>Liliopsida</taxon>
        <taxon>Poales</taxon>
        <taxon>Poaceae</taxon>
        <taxon>PACMAD clade</taxon>
        <taxon>Panicoideae</taxon>
        <taxon>Panicodae</taxon>
        <taxon>Paniceae</taxon>
        <taxon>Cenchrinae</taxon>
        <taxon>Setaria</taxon>
    </lineage>
</organism>
<name>A0A4U6VTZ3_SETVI</name>
<evidence type="ECO:0000256" key="2">
    <source>
        <dbReference type="SAM" id="Phobius"/>
    </source>
</evidence>
<evidence type="ECO:0000256" key="1">
    <source>
        <dbReference type="SAM" id="MobiDB-lite"/>
    </source>
</evidence>
<accession>A0A4U6VTZ3</accession>
<dbReference type="AlphaFoldDB" id="A0A4U6VTZ3"/>
<evidence type="ECO:0000313" key="3">
    <source>
        <dbReference type="EMBL" id="TKW33328.1"/>
    </source>
</evidence>
<feature type="region of interest" description="Disordered" evidence="1">
    <location>
        <begin position="1"/>
        <end position="30"/>
    </location>
</feature>
<evidence type="ECO:0000313" key="4">
    <source>
        <dbReference type="Proteomes" id="UP000298652"/>
    </source>
</evidence>
<feature type="transmembrane region" description="Helical" evidence="2">
    <location>
        <begin position="140"/>
        <end position="157"/>
    </location>
</feature>
<feature type="transmembrane region" description="Helical" evidence="2">
    <location>
        <begin position="104"/>
        <end position="128"/>
    </location>
</feature>
<dbReference type="Gramene" id="TKW33328">
    <property type="protein sequence ID" value="TKW33328"/>
    <property type="gene ID" value="SEVIR_2G226900v2"/>
</dbReference>
<keyword evidence="2" id="KW-0472">Membrane</keyword>
<proteinExistence type="predicted"/>
<gene>
    <name evidence="3" type="ORF">SEVIR_2G226900v2</name>
</gene>
<keyword evidence="4" id="KW-1185">Reference proteome</keyword>
<dbReference type="Proteomes" id="UP000298652">
    <property type="component" value="Chromosome 2"/>
</dbReference>
<sequence>MRHRRSVHHAKVSHPRAPSNVPPRPGTPSTLRSICASRLASFPSATAPHVPPTAFVIHRHTVASSIAPSAHPPLHPLPHRRARRVRLRLRRRARGPWRDPQGTAAAILSAGTFISAFVISTVTLIAAPCAVPPASFMREMFFYLLTSFELFYIYLNAKPEKGCRG</sequence>
<reference evidence="3" key="1">
    <citation type="submission" date="2019-03" db="EMBL/GenBank/DDBJ databases">
        <title>WGS assembly of Setaria viridis.</title>
        <authorList>
            <person name="Huang P."/>
            <person name="Jenkins J."/>
            <person name="Grimwood J."/>
            <person name="Barry K."/>
            <person name="Healey A."/>
            <person name="Mamidi S."/>
            <person name="Sreedasyam A."/>
            <person name="Shu S."/>
            <person name="Feldman M."/>
            <person name="Wu J."/>
            <person name="Yu Y."/>
            <person name="Chen C."/>
            <person name="Johnson J."/>
            <person name="Rokhsar D."/>
            <person name="Baxter I."/>
            <person name="Schmutz J."/>
            <person name="Brutnell T."/>
            <person name="Kellogg E."/>
        </authorList>
    </citation>
    <scope>NUCLEOTIDE SEQUENCE [LARGE SCALE GENOMIC DNA]</scope>
</reference>
<keyword evidence="2" id="KW-1133">Transmembrane helix</keyword>
<keyword evidence="2" id="KW-0812">Transmembrane</keyword>
<protein>
    <submittedName>
        <fullName evidence="3">Uncharacterized protein</fullName>
    </submittedName>
</protein>
<feature type="compositionally biased region" description="Basic residues" evidence="1">
    <location>
        <begin position="1"/>
        <end position="14"/>
    </location>
</feature>
<dbReference type="EMBL" id="CM016553">
    <property type="protein sequence ID" value="TKW33328.1"/>
    <property type="molecule type" value="Genomic_DNA"/>
</dbReference>